<evidence type="ECO:0000259" key="2">
    <source>
        <dbReference type="Pfam" id="PF00582"/>
    </source>
</evidence>
<organism evidence="3 4">
    <name type="scientific">Haloarcula onubensis</name>
    <dbReference type="NCBI Taxonomy" id="2950539"/>
    <lineage>
        <taxon>Archaea</taxon>
        <taxon>Methanobacteriati</taxon>
        <taxon>Methanobacteriota</taxon>
        <taxon>Stenosarchaea group</taxon>
        <taxon>Halobacteria</taxon>
        <taxon>Halobacteriales</taxon>
        <taxon>Haloarculaceae</taxon>
        <taxon>Haloarcula</taxon>
    </lineage>
</organism>
<dbReference type="EMBL" id="JAMQOS010000003">
    <property type="protein sequence ID" value="MDS0282763.1"/>
    <property type="molecule type" value="Genomic_DNA"/>
</dbReference>
<evidence type="ECO:0000313" key="4">
    <source>
        <dbReference type="Proteomes" id="UP001268864"/>
    </source>
</evidence>
<dbReference type="Pfam" id="PF00582">
    <property type="entry name" value="Usp"/>
    <property type="match status" value="2"/>
</dbReference>
<sequence>MYEDVLFPFDGSAGAAAVLHHAAELANWDDATVHVLFVADTTRDSVTVVDGRAVDALVRRGEDVVAEAEGVLQSLGVDYRTDVVQGNPAPTIADYAERYDHDLVVMPTHGRDGVSRYLVGSVTEKVVRLSDVPVLTARTHADDQLRFPYEDILIPTDGSAGAAHAAEHGLALASALGATVHALSVVDDAALGVDVRSSGAVEAPARDAVADVVAAAEAYDLGSVVEHVEHGSPVEGILACVEANDVDAVVMGTTGRRGTDRILLGSVAEKAVRSVPVPVVTVREPASE</sequence>
<dbReference type="InterPro" id="IPR006015">
    <property type="entry name" value="Universal_stress_UspA"/>
</dbReference>
<feature type="domain" description="UspA" evidence="2">
    <location>
        <begin position="149"/>
        <end position="283"/>
    </location>
</feature>
<gene>
    <name evidence="3" type="ORF">NDI86_11560</name>
</gene>
<reference evidence="3 4" key="1">
    <citation type="submission" date="2022-06" db="EMBL/GenBank/DDBJ databases">
        <title>Halomicroarcula sp. a new haloarchaeum isolate from saline soil.</title>
        <authorList>
            <person name="Strakova D."/>
            <person name="Galisteo C."/>
            <person name="Sanchez-Porro C."/>
            <person name="Ventosa A."/>
        </authorList>
    </citation>
    <scope>NUCLEOTIDE SEQUENCE [LARGE SCALE GENOMIC DNA]</scope>
    <source>
        <strain evidence="3 4">S3CR25-11</strain>
    </source>
</reference>
<comment type="similarity">
    <text evidence="1">Belongs to the universal stress protein A family.</text>
</comment>
<dbReference type="Gene3D" id="3.40.50.620">
    <property type="entry name" value="HUPs"/>
    <property type="match status" value="2"/>
</dbReference>
<name>A0ABU2FPT0_9EURY</name>
<dbReference type="PANTHER" id="PTHR46268">
    <property type="entry name" value="STRESS RESPONSE PROTEIN NHAX"/>
    <property type="match status" value="1"/>
</dbReference>
<dbReference type="SUPFAM" id="SSF52402">
    <property type="entry name" value="Adenine nucleotide alpha hydrolases-like"/>
    <property type="match status" value="2"/>
</dbReference>
<comment type="caution">
    <text evidence="3">The sequence shown here is derived from an EMBL/GenBank/DDBJ whole genome shotgun (WGS) entry which is preliminary data.</text>
</comment>
<keyword evidence="4" id="KW-1185">Reference proteome</keyword>
<dbReference type="RefSeq" id="WP_310900590.1">
    <property type="nucleotide sequence ID" value="NZ_JAMQOS010000003.1"/>
</dbReference>
<feature type="domain" description="UspA" evidence="2">
    <location>
        <begin position="1"/>
        <end position="137"/>
    </location>
</feature>
<dbReference type="PANTHER" id="PTHR46268:SF6">
    <property type="entry name" value="UNIVERSAL STRESS PROTEIN UP12"/>
    <property type="match status" value="1"/>
</dbReference>
<dbReference type="Proteomes" id="UP001268864">
    <property type="component" value="Unassembled WGS sequence"/>
</dbReference>
<dbReference type="CDD" id="cd00293">
    <property type="entry name" value="USP-like"/>
    <property type="match status" value="2"/>
</dbReference>
<evidence type="ECO:0000313" key="3">
    <source>
        <dbReference type="EMBL" id="MDS0282763.1"/>
    </source>
</evidence>
<protein>
    <submittedName>
        <fullName evidence="3">Universal stress protein</fullName>
    </submittedName>
</protein>
<dbReference type="PRINTS" id="PR01438">
    <property type="entry name" value="UNVRSLSTRESS"/>
</dbReference>
<evidence type="ECO:0000256" key="1">
    <source>
        <dbReference type="ARBA" id="ARBA00008791"/>
    </source>
</evidence>
<dbReference type="InterPro" id="IPR014729">
    <property type="entry name" value="Rossmann-like_a/b/a_fold"/>
</dbReference>
<proteinExistence type="inferred from homology"/>
<dbReference type="InterPro" id="IPR006016">
    <property type="entry name" value="UspA"/>
</dbReference>
<accession>A0ABU2FPT0</accession>